<keyword evidence="6" id="KW-1185">Reference proteome</keyword>
<name>A0A9X7JIZ5_9ACTN</name>
<dbReference type="InterPro" id="IPR036388">
    <property type="entry name" value="WH-like_DNA-bd_sf"/>
</dbReference>
<comment type="caution">
    <text evidence="5">The sequence shown here is derived from an EMBL/GenBank/DDBJ whole genome shotgun (WGS) entry which is preliminary data.</text>
</comment>
<dbReference type="Gene3D" id="1.10.10.10">
    <property type="entry name" value="Winged helix-like DNA-binding domain superfamily/Winged helix DNA-binding domain"/>
    <property type="match status" value="1"/>
</dbReference>
<proteinExistence type="predicted"/>
<protein>
    <submittedName>
        <fullName evidence="5">ArsR family transcriptional regulator</fullName>
    </submittedName>
</protein>
<keyword evidence="1" id="KW-0805">Transcription regulation</keyword>
<dbReference type="PANTHER" id="PTHR43132">
    <property type="entry name" value="ARSENICAL RESISTANCE OPERON REPRESSOR ARSR-RELATED"/>
    <property type="match status" value="1"/>
</dbReference>
<dbReference type="AlphaFoldDB" id="A0A9X7JIZ5"/>
<dbReference type="Pfam" id="PF01022">
    <property type="entry name" value="HTH_5"/>
    <property type="match status" value="1"/>
</dbReference>
<evidence type="ECO:0000256" key="3">
    <source>
        <dbReference type="ARBA" id="ARBA00023163"/>
    </source>
</evidence>
<sequence>MIRIRFSAADFARVRFAPRPVPLQALNTAFMMLFRGDDHLLFGRWRQRLLRDLPAAVAPLGDLAGAAGAPLFLDEFGERSGDALEDGLDAVRAAPPDLVRAELERVHAGRPAPPPPWIRDLHRGDAGAWQVLRRAQHAAFETAVRPVWPLVQDLHRAEFTRHALAVAEHGVGAALTALVPGGRLHGDVWELPAPGERDLALRGRGVLLLPAFQWTGHPLVADLPGRPLVLSYAAGPGLPLSPEGTAGTDGALAEVLGRTRVEALAALAQEHTTSGLARRLGVSNATASAHAAALRGAGLVTSARAGRAVLHRRTELGSLLLRGRGHG</sequence>
<dbReference type="OrthoDB" id="3460651at2"/>
<dbReference type="GO" id="GO:0003677">
    <property type="term" value="F:DNA binding"/>
    <property type="evidence" value="ECO:0007669"/>
    <property type="project" value="UniProtKB-KW"/>
</dbReference>
<dbReference type="RefSeq" id="WP_106681735.1">
    <property type="nucleotide sequence ID" value="NZ_PXWG01000171.1"/>
</dbReference>
<accession>A0A9X7JIZ5</accession>
<organism evidence="5 6">
    <name type="scientific">Streptosporangium nondiastaticum</name>
    <dbReference type="NCBI Taxonomy" id="35764"/>
    <lineage>
        <taxon>Bacteria</taxon>
        <taxon>Bacillati</taxon>
        <taxon>Actinomycetota</taxon>
        <taxon>Actinomycetes</taxon>
        <taxon>Streptosporangiales</taxon>
        <taxon>Streptosporangiaceae</taxon>
        <taxon>Streptosporangium</taxon>
    </lineage>
</organism>
<dbReference type="EMBL" id="PXWG01000171">
    <property type="protein sequence ID" value="PSJ24634.1"/>
    <property type="molecule type" value="Genomic_DNA"/>
</dbReference>
<keyword evidence="2" id="KW-0238">DNA-binding</keyword>
<keyword evidence="3" id="KW-0804">Transcription</keyword>
<feature type="domain" description="HTH arsR-type" evidence="4">
    <location>
        <begin position="251"/>
        <end position="322"/>
    </location>
</feature>
<dbReference type="InterPro" id="IPR036390">
    <property type="entry name" value="WH_DNA-bd_sf"/>
</dbReference>
<gene>
    <name evidence="5" type="ORF">B7P34_32335</name>
</gene>
<dbReference type="PANTHER" id="PTHR43132:SF8">
    <property type="entry name" value="HTH-TYPE TRANSCRIPTIONAL REGULATOR KMTR"/>
    <property type="match status" value="1"/>
</dbReference>
<dbReference type="SMART" id="SM00418">
    <property type="entry name" value="HTH_ARSR"/>
    <property type="match status" value="1"/>
</dbReference>
<dbReference type="GO" id="GO:0003700">
    <property type="term" value="F:DNA-binding transcription factor activity"/>
    <property type="evidence" value="ECO:0007669"/>
    <property type="project" value="InterPro"/>
</dbReference>
<evidence type="ECO:0000313" key="5">
    <source>
        <dbReference type="EMBL" id="PSJ24634.1"/>
    </source>
</evidence>
<reference evidence="5 6" key="1">
    <citation type="submission" date="2018-03" db="EMBL/GenBank/DDBJ databases">
        <title>Chitinolytic properties of Streptosporangium nondiastaticum TBG75A20.</title>
        <authorList>
            <person name="Gayathri V."/>
            <person name="Shiburaj S."/>
        </authorList>
    </citation>
    <scope>NUCLEOTIDE SEQUENCE [LARGE SCALE GENOMIC DNA]</scope>
    <source>
        <strain evidence="5 6">TBG75A20</strain>
    </source>
</reference>
<dbReference type="Proteomes" id="UP000242427">
    <property type="component" value="Unassembled WGS sequence"/>
</dbReference>
<evidence type="ECO:0000259" key="4">
    <source>
        <dbReference type="SMART" id="SM00418"/>
    </source>
</evidence>
<evidence type="ECO:0000256" key="2">
    <source>
        <dbReference type="ARBA" id="ARBA00023125"/>
    </source>
</evidence>
<evidence type="ECO:0000256" key="1">
    <source>
        <dbReference type="ARBA" id="ARBA00023015"/>
    </source>
</evidence>
<dbReference type="SUPFAM" id="SSF46785">
    <property type="entry name" value="Winged helix' DNA-binding domain"/>
    <property type="match status" value="1"/>
</dbReference>
<dbReference type="InterPro" id="IPR001845">
    <property type="entry name" value="HTH_ArsR_DNA-bd_dom"/>
</dbReference>
<evidence type="ECO:0000313" key="6">
    <source>
        <dbReference type="Proteomes" id="UP000242427"/>
    </source>
</evidence>
<dbReference type="InterPro" id="IPR051011">
    <property type="entry name" value="Metal_resp_trans_reg"/>
</dbReference>